<dbReference type="Gene3D" id="3.30.1490.40">
    <property type="match status" value="1"/>
</dbReference>
<dbReference type="SUPFAM" id="SSF55277">
    <property type="entry name" value="GYF domain"/>
    <property type="match status" value="1"/>
</dbReference>
<feature type="transmembrane region" description="Helical" evidence="2">
    <location>
        <begin position="129"/>
        <end position="152"/>
    </location>
</feature>
<feature type="region of interest" description="Disordered" evidence="1">
    <location>
        <begin position="1"/>
        <end position="33"/>
    </location>
</feature>
<dbReference type="OrthoDB" id="423165at2759"/>
<dbReference type="InterPro" id="IPR035445">
    <property type="entry name" value="GYF-like_dom_sf"/>
</dbReference>
<dbReference type="Pfam" id="PF02213">
    <property type="entry name" value="GYF"/>
    <property type="match status" value="1"/>
</dbReference>
<dbReference type="PROSITE" id="PS50829">
    <property type="entry name" value="GYF"/>
    <property type="match status" value="1"/>
</dbReference>
<protein>
    <submittedName>
        <fullName evidence="6">Small ribosomal subunit protein eS1</fullName>
    </submittedName>
</protein>
<organism evidence="4">
    <name type="scientific">Cladocopium goreaui</name>
    <dbReference type="NCBI Taxonomy" id="2562237"/>
    <lineage>
        <taxon>Eukaryota</taxon>
        <taxon>Sar</taxon>
        <taxon>Alveolata</taxon>
        <taxon>Dinophyceae</taxon>
        <taxon>Suessiales</taxon>
        <taxon>Symbiodiniaceae</taxon>
        <taxon>Cladocopium</taxon>
    </lineage>
</organism>
<evidence type="ECO:0000256" key="1">
    <source>
        <dbReference type="SAM" id="MobiDB-lite"/>
    </source>
</evidence>
<keyword evidence="2" id="KW-0472">Membrane</keyword>
<evidence type="ECO:0000313" key="7">
    <source>
        <dbReference type="Proteomes" id="UP001152797"/>
    </source>
</evidence>
<accession>A0A9P1CSN3</accession>
<feature type="domain" description="GYF" evidence="3">
    <location>
        <begin position="305"/>
        <end position="353"/>
    </location>
</feature>
<sequence>MKGPQAGSWHEELLKRRKANTHKERRKEGRTIHTKASKTSITIASIALIFNAMAIAMPHWRSSWVALIGYGARRHWGLLAVQGRKMTMHHTMFENNCKWHGTLMLGNSCLSPICKWYLLKCQVYFDLCLYSYGAAFFVLLALLIHVLCLIWTCMLSTRSLRWAATWWPVAALFHLGGAIFWVVITEGIFDTLDEESWYPVPTPGASFFIACVGGFGQCVCVFIAFQLMKTWPEVDPDDPNQFMSDSSEPEEDDETEEVMKVAQPLPTPGLQPFPLPFLWAHPVSGPMTTVPGPVPPADSAPTETERQWYYKDKGGQEQGPFPTSIMLGWYGQGSIGSDLELRRDDEDSYSPLGDGSRFRQ</sequence>
<name>A0A9P1CSN3_9DINO</name>
<comment type="caution">
    <text evidence="4">The sequence shown here is derived from an EMBL/GenBank/DDBJ whole genome shotgun (WGS) entry which is preliminary data.</text>
</comment>
<feature type="transmembrane region" description="Helical" evidence="2">
    <location>
        <begin position="164"/>
        <end position="184"/>
    </location>
</feature>
<dbReference type="EMBL" id="CAMXCT020002206">
    <property type="protein sequence ID" value="CAL1149792.1"/>
    <property type="molecule type" value="Genomic_DNA"/>
</dbReference>
<evidence type="ECO:0000313" key="5">
    <source>
        <dbReference type="EMBL" id="CAL1149792.1"/>
    </source>
</evidence>
<dbReference type="Proteomes" id="UP001152797">
    <property type="component" value="Unassembled WGS sequence"/>
</dbReference>
<evidence type="ECO:0000313" key="6">
    <source>
        <dbReference type="EMBL" id="CAL4783729.1"/>
    </source>
</evidence>
<feature type="region of interest" description="Disordered" evidence="1">
    <location>
        <begin position="335"/>
        <end position="360"/>
    </location>
</feature>
<evidence type="ECO:0000259" key="3">
    <source>
        <dbReference type="PROSITE" id="PS50829"/>
    </source>
</evidence>
<feature type="compositionally biased region" description="Basic residues" evidence="1">
    <location>
        <begin position="15"/>
        <end position="25"/>
    </location>
</feature>
<feature type="transmembrane region" description="Helical" evidence="2">
    <location>
        <begin position="40"/>
        <end position="60"/>
    </location>
</feature>
<gene>
    <name evidence="4" type="ORF">C1SCF055_LOCUS22898</name>
</gene>
<dbReference type="AlphaFoldDB" id="A0A9P1CSN3"/>
<feature type="transmembrane region" description="Helical" evidence="2">
    <location>
        <begin position="204"/>
        <end position="225"/>
    </location>
</feature>
<dbReference type="InterPro" id="IPR003169">
    <property type="entry name" value="GYF"/>
</dbReference>
<keyword evidence="7" id="KW-1185">Reference proteome</keyword>
<dbReference type="EMBL" id="CAMXCT010002206">
    <property type="protein sequence ID" value="CAI3996417.1"/>
    <property type="molecule type" value="Genomic_DNA"/>
</dbReference>
<evidence type="ECO:0000313" key="4">
    <source>
        <dbReference type="EMBL" id="CAI3996417.1"/>
    </source>
</evidence>
<dbReference type="EMBL" id="CAMXCT030002206">
    <property type="protein sequence ID" value="CAL4783729.1"/>
    <property type="molecule type" value="Genomic_DNA"/>
</dbReference>
<reference evidence="4" key="1">
    <citation type="submission" date="2022-10" db="EMBL/GenBank/DDBJ databases">
        <authorList>
            <person name="Chen Y."/>
            <person name="Dougan E. K."/>
            <person name="Chan C."/>
            <person name="Rhodes N."/>
            <person name="Thang M."/>
        </authorList>
    </citation>
    <scope>NUCLEOTIDE SEQUENCE</scope>
</reference>
<keyword evidence="2" id="KW-1133">Transmembrane helix</keyword>
<reference evidence="5" key="2">
    <citation type="submission" date="2024-04" db="EMBL/GenBank/DDBJ databases">
        <authorList>
            <person name="Chen Y."/>
            <person name="Shah S."/>
            <person name="Dougan E. K."/>
            <person name="Thang M."/>
            <person name="Chan C."/>
        </authorList>
    </citation>
    <scope>NUCLEOTIDE SEQUENCE [LARGE SCALE GENOMIC DNA]</scope>
</reference>
<dbReference type="SMART" id="SM00444">
    <property type="entry name" value="GYF"/>
    <property type="match status" value="1"/>
</dbReference>
<keyword evidence="2" id="KW-0812">Transmembrane</keyword>
<evidence type="ECO:0000256" key="2">
    <source>
        <dbReference type="SAM" id="Phobius"/>
    </source>
</evidence>
<feature type="region of interest" description="Disordered" evidence="1">
    <location>
        <begin position="236"/>
        <end position="256"/>
    </location>
</feature>
<feature type="compositionally biased region" description="Acidic residues" evidence="1">
    <location>
        <begin position="247"/>
        <end position="256"/>
    </location>
</feature>
<proteinExistence type="predicted"/>